<gene>
    <name evidence="10" type="ORF">FA15DRAFT_670509</name>
</gene>
<dbReference type="PANTHER" id="PTHR15735">
    <property type="entry name" value="FCH AND DOUBLE SH3 DOMAINS PROTEIN"/>
    <property type="match status" value="1"/>
</dbReference>
<dbReference type="InterPro" id="IPR035459">
    <property type="entry name" value="Bzz1_SH3_1"/>
</dbReference>
<protein>
    <recommendedName>
        <fullName evidence="12">FCH-domain-containing protein</fullName>
    </recommendedName>
</protein>
<dbReference type="AlphaFoldDB" id="A0A5C3KT59"/>
<dbReference type="InterPro" id="IPR027267">
    <property type="entry name" value="AH/BAR_dom_sf"/>
</dbReference>
<dbReference type="PROSITE" id="PS51741">
    <property type="entry name" value="F_BAR"/>
    <property type="match status" value="1"/>
</dbReference>
<dbReference type="CDD" id="cd20824">
    <property type="entry name" value="C1_SpBZZ1-like"/>
    <property type="match status" value="1"/>
</dbReference>
<proteinExistence type="predicted"/>
<evidence type="ECO:0008006" key="12">
    <source>
        <dbReference type="Google" id="ProtNLM"/>
    </source>
</evidence>
<evidence type="ECO:0000313" key="10">
    <source>
        <dbReference type="EMBL" id="TFK23395.1"/>
    </source>
</evidence>
<dbReference type="Gene3D" id="2.30.30.40">
    <property type="entry name" value="SH3 Domains"/>
    <property type="match status" value="2"/>
</dbReference>
<keyword evidence="3" id="KW-0862">Zinc</keyword>
<dbReference type="SMART" id="SM00055">
    <property type="entry name" value="FCH"/>
    <property type="match status" value="1"/>
</dbReference>
<dbReference type="GO" id="GO:0030833">
    <property type="term" value="P:regulation of actin filament polymerization"/>
    <property type="evidence" value="ECO:0007669"/>
    <property type="project" value="TreeGrafter"/>
</dbReference>
<dbReference type="Gene3D" id="1.20.1270.60">
    <property type="entry name" value="Arfaptin homology (AH) domain/BAR domain"/>
    <property type="match status" value="1"/>
</dbReference>
<accession>A0A5C3KT59</accession>
<evidence type="ECO:0000313" key="11">
    <source>
        <dbReference type="Proteomes" id="UP000307440"/>
    </source>
</evidence>
<dbReference type="PROSITE" id="PS50081">
    <property type="entry name" value="ZF_DAG_PE_2"/>
    <property type="match status" value="1"/>
</dbReference>
<dbReference type="EMBL" id="ML210219">
    <property type="protein sequence ID" value="TFK23395.1"/>
    <property type="molecule type" value="Genomic_DNA"/>
</dbReference>
<dbReference type="CDD" id="cd11912">
    <property type="entry name" value="SH3_Bzz1_1"/>
    <property type="match status" value="1"/>
</dbReference>
<sequence length="658" mass="73020">MAENSPSYGKSLPDQVDKIATLFDAHLELIVDIREIYAARSILEREYATKLQTLAKKAADKKARIEHLVVVGTDATKAYDARTMKSHTLNDAYDEIITSISSTADDHNANADALSTQVVDVLKVLERRSEEVKKKEAAHYQKLLSDRDKVYGDRLKSKQKYDEDCLEVESTRAKQNRATDDKHADRAAKQAEQQRNDMLNSKNVYLISIAIANQVKSRFYNGDLPKLEDEYQSIQTRLVQRLAKILIHCQSIQLQHLDAIKSRVASVQAKFNAVNTLKDQELYISHNIRPFSEPLNWKFEPCTGHYDTEAMSVEPTPKVFIQNKLRRSKEKQQEIQALISSKKIEAGQLARQVKDYKPDHQTGKIDDFVDGYLEAEHQLGFYLISEHILKTEAETIVSAIGSDVGSQNPHQFKSSVFSIPTTCGYCKSSIWGLSKQGKTCKACGVSVHSKCELKIPANCGQEEEQPTSSPSLTRSNTSATTRTTVSSRLSVSTPANTQILTPTPSSFVKEPHSDESPPGEAYPTVSALFDFPGSSEFELAIHEGEILHMVEPDDGSGWVKVSNSKGRSGLVPATYIEEAESNSVSPGPSISSFGSGQRVRAVYEYKSQGPDELSLYEGEVLELSSGSTGGRNYAEGWWEGFNSQGRKGIFPSNYVESA</sequence>
<dbReference type="InterPro" id="IPR020454">
    <property type="entry name" value="DAG/PE-bd"/>
</dbReference>
<dbReference type="PANTHER" id="PTHR15735:SF21">
    <property type="entry name" value="PROTEIN NERVOUS WRECK"/>
    <property type="match status" value="1"/>
</dbReference>
<keyword evidence="5" id="KW-0175">Coiled coil</keyword>
<evidence type="ECO:0000256" key="4">
    <source>
        <dbReference type="PROSITE-ProRule" id="PRU00192"/>
    </source>
</evidence>
<feature type="region of interest" description="Disordered" evidence="6">
    <location>
        <begin position="170"/>
        <end position="195"/>
    </location>
</feature>
<keyword evidence="1 4" id="KW-0728">SH3 domain</keyword>
<evidence type="ECO:0000256" key="2">
    <source>
        <dbReference type="ARBA" id="ARBA00022723"/>
    </source>
</evidence>
<evidence type="ECO:0000256" key="1">
    <source>
        <dbReference type="ARBA" id="ARBA00022443"/>
    </source>
</evidence>
<feature type="domain" description="SH3" evidence="7">
    <location>
        <begin position="520"/>
        <end position="581"/>
    </location>
</feature>
<dbReference type="OrthoDB" id="8783038at2759"/>
<dbReference type="SUPFAM" id="SSF50044">
    <property type="entry name" value="SH3-domain"/>
    <property type="match status" value="2"/>
</dbReference>
<dbReference type="InterPro" id="IPR036028">
    <property type="entry name" value="SH3-like_dom_sf"/>
</dbReference>
<dbReference type="InterPro" id="IPR046349">
    <property type="entry name" value="C1-like_sf"/>
</dbReference>
<dbReference type="GO" id="GO:0030036">
    <property type="term" value="P:actin cytoskeleton organization"/>
    <property type="evidence" value="ECO:0007669"/>
    <property type="project" value="UniProtKB-ARBA"/>
</dbReference>
<dbReference type="GO" id="GO:0046872">
    <property type="term" value="F:metal ion binding"/>
    <property type="evidence" value="ECO:0007669"/>
    <property type="project" value="UniProtKB-KW"/>
</dbReference>
<dbReference type="PRINTS" id="PR00008">
    <property type="entry name" value="DAGPEDOMAIN"/>
</dbReference>
<keyword evidence="11" id="KW-1185">Reference proteome</keyword>
<dbReference type="GO" id="GO:0030864">
    <property type="term" value="C:cortical actin cytoskeleton"/>
    <property type="evidence" value="ECO:0007669"/>
    <property type="project" value="UniProtKB-ARBA"/>
</dbReference>
<dbReference type="PRINTS" id="PR00452">
    <property type="entry name" value="SH3DOMAIN"/>
</dbReference>
<feature type="domain" description="F-BAR" evidence="9">
    <location>
        <begin position="6"/>
        <end position="279"/>
    </location>
</feature>
<dbReference type="InterPro" id="IPR001060">
    <property type="entry name" value="FCH_dom"/>
</dbReference>
<dbReference type="Gene3D" id="3.30.60.20">
    <property type="match status" value="1"/>
</dbReference>
<dbReference type="SUPFAM" id="SSF103657">
    <property type="entry name" value="BAR/IMD domain-like"/>
    <property type="match status" value="1"/>
</dbReference>
<reference evidence="10 11" key="1">
    <citation type="journal article" date="2019" name="Nat. Ecol. Evol.">
        <title>Megaphylogeny resolves global patterns of mushroom evolution.</title>
        <authorList>
            <person name="Varga T."/>
            <person name="Krizsan K."/>
            <person name="Foldi C."/>
            <person name="Dima B."/>
            <person name="Sanchez-Garcia M."/>
            <person name="Sanchez-Ramirez S."/>
            <person name="Szollosi G.J."/>
            <person name="Szarkandi J.G."/>
            <person name="Papp V."/>
            <person name="Albert L."/>
            <person name="Andreopoulos W."/>
            <person name="Angelini C."/>
            <person name="Antonin V."/>
            <person name="Barry K.W."/>
            <person name="Bougher N.L."/>
            <person name="Buchanan P."/>
            <person name="Buyck B."/>
            <person name="Bense V."/>
            <person name="Catcheside P."/>
            <person name="Chovatia M."/>
            <person name="Cooper J."/>
            <person name="Damon W."/>
            <person name="Desjardin D."/>
            <person name="Finy P."/>
            <person name="Geml J."/>
            <person name="Haridas S."/>
            <person name="Hughes K."/>
            <person name="Justo A."/>
            <person name="Karasinski D."/>
            <person name="Kautmanova I."/>
            <person name="Kiss B."/>
            <person name="Kocsube S."/>
            <person name="Kotiranta H."/>
            <person name="LaButti K.M."/>
            <person name="Lechner B.E."/>
            <person name="Liimatainen K."/>
            <person name="Lipzen A."/>
            <person name="Lukacs Z."/>
            <person name="Mihaltcheva S."/>
            <person name="Morgado L.N."/>
            <person name="Niskanen T."/>
            <person name="Noordeloos M.E."/>
            <person name="Ohm R.A."/>
            <person name="Ortiz-Santana B."/>
            <person name="Ovrebo C."/>
            <person name="Racz N."/>
            <person name="Riley R."/>
            <person name="Savchenko A."/>
            <person name="Shiryaev A."/>
            <person name="Soop K."/>
            <person name="Spirin V."/>
            <person name="Szebenyi C."/>
            <person name="Tomsovsky M."/>
            <person name="Tulloss R.E."/>
            <person name="Uehling J."/>
            <person name="Grigoriev I.V."/>
            <person name="Vagvolgyi C."/>
            <person name="Papp T."/>
            <person name="Martin F.M."/>
            <person name="Miettinen O."/>
            <person name="Hibbett D.S."/>
            <person name="Nagy L.G."/>
        </authorList>
    </citation>
    <scope>NUCLEOTIDE SEQUENCE [LARGE SCALE GENOMIC DNA]</scope>
    <source>
        <strain evidence="10 11">CBS 121175</strain>
    </source>
</reference>
<evidence type="ECO:0000259" key="9">
    <source>
        <dbReference type="PROSITE" id="PS51741"/>
    </source>
</evidence>
<keyword evidence="2" id="KW-0479">Metal-binding</keyword>
<dbReference type="SMART" id="SM00326">
    <property type="entry name" value="SH3"/>
    <property type="match status" value="2"/>
</dbReference>
<name>A0A5C3KT59_COPMA</name>
<dbReference type="PROSITE" id="PS50002">
    <property type="entry name" value="SH3"/>
    <property type="match status" value="2"/>
</dbReference>
<evidence type="ECO:0000256" key="3">
    <source>
        <dbReference type="ARBA" id="ARBA00022833"/>
    </source>
</evidence>
<evidence type="ECO:0000256" key="6">
    <source>
        <dbReference type="SAM" id="MobiDB-lite"/>
    </source>
</evidence>
<dbReference type="SMART" id="SM00109">
    <property type="entry name" value="C1"/>
    <property type="match status" value="1"/>
</dbReference>
<evidence type="ECO:0000259" key="8">
    <source>
        <dbReference type="PROSITE" id="PS50081"/>
    </source>
</evidence>
<dbReference type="InterPro" id="IPR001452">
    <property type="entry name" value="SH3_domain"/>
</dbReference>
<feature type="compositionally biased region" description="Polar residues" evidence="6">
    <location>
        <begin position="494"/>
        <end position="506"/>
    </location>
</feature>
<dbReference type="SUPFAM" id="SSF57889">
    <property type="entry name" value="Cysteine-rich domain"/>
    <property type="match status" value="1"/>
</dbReference>
<dbReference type="InterPro" id="IPR002219">
    <property type="entry name" value="PKC_DAG/PE"/>
</dbReference>
<evidence type="ECO:0000256" key="5">
    <source>
        <dbReference type="PROSITE-ProRule" id="PRU01077"/>
    </source>
</evidence>
<dbReference type="STRING" id="230819.A0A5C3KT59"/>
<dbReference type="Pfam" id="PF00611">
    <property type="entry name" value="FCH"/>
    <property type="match status" value="1"/>
</dbReference>
<feature type="region of interest" description="Disordered" evidence="6">
    <location>
        <begin position="459"/>
        <end position="524"/>
    </location>
</feature>
<dbReference type="Proteomes" id="UP000307440">
    <property type="component" value="Unassembled WGS sequence"/>
</dbReference>
<organism evidence="10 11">
    <name type="scientific">Coprinopsis marcescibilis</name>
    <name type="common">Agaric fungus</name>
    <name type="synonym">Psathyrella marcescibilis</name>
    <dbReference type="NCBI Taxonomy" id="230819"/>
    <lineage>
        <taxon>Eukaryota</taxon>
        <taxon>Fungi</taxon>
        <taxon>Dikarya</taxon>
        <taxon>Basidiomycota</taxon>
        <taxon>Agaricomycotina</taxon>
        <taxon>Agaricomycetes</taxon>
        <taxon>Agaricomycetidae</taxon>
        <taxon>Agaricales</taxon>
        <taxon>Agaricineae</taxon>
        <taxon>Psathyrellaceae</taxon>
        <taxon>Coprinopsis</taxon>
    </lineage>
</organism>
<dbReference type="PROSITE" id="PS00479">
    <property type="entry name" value="ZF_DAG_PE_1"/>
    <property type="match status" value="1"/>
</dbReference>
<feature type="domain" description="SH3" evidence="7">
    <location>
        <begin position="594"/>
        <end position="658"/>
    </location>
</feature>
<dbReference type="Pfam" id="PF00130">
    <property type="entry name" value="C1_1"/>
    <property type="match status" value="1"/>
</dbReference>
<evidence type="ECO:0000259" key="7">
    <source>
        <dbReference type="PROSITE" id="PS50002"/>
    </source>
</evidence>
<feature type="domain" description="Phorbol-ester/DAG-type" evidence="8">
    <location>
        <begin position="409"/>
        <end position="459"/>
    </location>
</feature>
<dbReference type="Pfam" id="PF14604">
    <property type="entry name" value="SH3_9"/>
    <property type="match status" value="2"/>
</dbReference>
<feature type="compositionally biased region" description="Low complexity" evidence="6">
    <location>
        <begin position="471"/>
        <end position="493"/>
    </location>
</feature>
<dbReference type="InterPro" id="IPR031160">
    <property type="entry name" value="F_BAR_dom"/>
</dbReference>